<dbReference type="EMBL" id="UFAJ01000934">
    <property type="protein sequence ID" value="SSD61849.1"/>
    <property type="molecule type" value="Genomic_DNA"/>
</dbReference>
<evidence type="ECO:0000313" key="2">
    <source>
        <dbReference type="EMBL" id="SSD61849.1"/>
    </source>
</evidence>
<protein>
    <recommendedName>
        <fullName evidence="1">F-box/LRR-repeat protein 15-like leucin rich repeat domain-containing protein</fullName>
    </recommendedName>
</protein>
<feature type="domain" description="F-box/LRR-repeat protein 15-like leucin rich repeat" evidence="1">
    <location>
        <begin position="94"/>
        <end position="196"/>
    </location>
</feature>
<evidence type="ECO:0000313" key="3">
    <source>
        <dbReference type="Proteomes" id="UP000262825"/>
    </source>
</evidence>
<dbReference type="Proteomes" id="UP000262825">
    <property type="component" value="Unassembled WGS sequence"/>
</dbReference>
<gene>
    <name evidence="2" type="ORF">SCODWIG_03610</name>
</gene>
<dbReference type="GO" id="GO:0019005">
    <property type="term" value="C:SCF ubiquitin ligase complex"/>
    <property type="evidence" value="ECO:0007669"/>
    <property type="project" value="TreeGrafter"/>
</dbReference>
<dbReference type="AlphaFoldDB" id="A0A376BB84"/>
<dbReference type="SMART" id="SM00367">
    <property type="entry name" value="LRR_CC"/>
    <property type="match status" value="6"/>
</dbReference>
<dbReference type="PANTHER" id="PTHR13318:SF269">
    <property type="entry name" value="F-BOX PROTEIN YDR306C"/>
    <property type="match status" value="1"/>
</dbReference>
<evidence type="ECO:0000259" key="1">
    <source>
        <dbReference type="Pfam" id="PF25372"/>
    </source>
</evidence>
<dbReference type="SUPFAM" id="SSF52047">
    <property type="entry name" value="RNI-like"/>
    <property type="match status" value="1"/>
</dbReference>
<dbReference type="InterPro" id="IPR032675">
    <property type="entry name" value="LRR_dom_sf"/>
</dbReference>
<proteinExistence type="predicted"/>
<reference evidence="3" key="1">
    <citation type="submission" date="2018-06" db="EMBL/GenBank/DDBJ databases">
        <authorList>
            <person name="Guldener U."/>
        </authorList>
    </citation>
    <scope>NUCLEOTIDE SEQUENCE [LARGE SCALE GENOMIC DNA]</scope>
    <source>
        <strain evidence="3">UTAD17</strain>
    </source>
</reference>
<dbReference type="Pfam" id="PF25372">
    <property type="entry name" value="DUF7885"/>
    <property type="match status" value="1"/>
</dbReference>
<dbReference type="InterPro" id="IPR057207">
    <property type="entry name" value="FBXL15_LRR"/>
</dbReference>
<dbReference type="InterPro" id="IPR006553">
    <property type="entry name" value="Leu-rich_rpt_Cys-con_subtyp"/>
</dbReference>
<organism evidence="2 3">
    <name type="scientific">Saccharomycodes ludwigii</name>
    <dbReference type="NCBI Taxonomy" id="36035"/>
    <lineage>
        <taxon>Eukaryota</taxon>
        <taxon>Fungi</taxon>
        <taxon>Dikarya</taxon>
        <taxon>Ascomycota</taxon>
        <taxon>Saccharomycotina</taxon>
        <taxon>Saccharomycetes</taxon>
        <taxon>Saccharomycodales</taxon>
        <taxon>Saccharomycodaceae</taxon>
        <taxon>Saccharomycodes</taxon>
    </lineage>
</organism>
<dbReference type="VEuPathDB" id="FungiDB:SCODWIG_03610"/>
<dbReference type="GO" id="GO:0031146">
    <property type="term" value="P:SCF-dependent proteasomal ubiquitin-dependent protein catabolic process"/>
    <property type="evidence" value="ECO:0007669"/>
    <property type="project" value="TreeGrafter"/>
</dbReference>
<name>A0A376BB84_9ASCO</name>
<dbReference type="PANTHER" id="PTHR13318">
    <property type="entry name" value="PARTNER OF PAIRED, ISOFORM B-RELATED"/>
    <property type="match status" value="1"/>
</dbReference>
<accession>A0A376BB84</accession>
<dbReference type="Gene3D" id="3.80.10.10">
    <property type="entry name" value="Ribonuclease Inhibitor"/>
    <property type="match status" value="2"/>
</dbReference>
<sequence length="249" mass="28008">MEKFDNGVYGNYDNFVDNDLTATNSKNRNNIGCKKLKKLTLRHCKSLTDETLKHIVYYAFDRIEHLDLTRCTGISDNGFRFWKQPQQRAGSFNNLETLILSECVFLTDDTIFSLTTCCPVLKYLNLSFCFSITDASLEVICLGLPLLEKLDVSFCGRAVSNASLLSISMHLRNLQKIWLKGCLRVTRSGVDSLLGGFAPLTFVDISQCRNAHMYQNGIMAERFQTTVPGGKKALIKIEENGGRVVEVII</sequence>
<keyword evidence="3" id="KW-1185">Reference proteome</keyword>